<name>A0A2S8IQK4_BURCE</name>
<dbReference type="GO" id="GO:0047869">
    <property type="term" value="F:dimethylpropiothetin dethiomethylase activity"/>
    <property type="evidence" value="ECO:0007669"/>
    <property type="project" value="InterPro"/>
</dbReference>
<gene>
    <name evidence="1" type="ORF">C5615_17760</name>
</gene>
<sequence length="196" mass="21618">MYTRNEDLEHFIAIARALFQSPRLPDAARHAAAQVFARLEHPSHDGMRAAKRYPACDLLDSALAPLLDDSSDLHAAARALKTLEPSLGWQRRTSGLNGSEDYVEKHVNGMICGPGGMESRYDVQLGFSLIAPFTRYPDHQHLPEEAYVLLSAGEFRQRDGAWFDPGIGGGLHNTPNIVHAMRSGSAPFLAMWCLLP</sequence>
<accession>A0A2S8IQK4</accession>
<dbReference type="InterPro" id="IPR014710">
    <property type="entry name" value="RmlC-like_jellyroll"/>
</dbReference>
<dbReference type="Gene3D" id="2.60.120.10">
    <property type="entry name" value="Jelly Rolls"/>
    <property type="match status" value="1"/>
</dbReference>
<dbReference type="EMBL" id="PUIQ01000021">
    <property type="protein sequence ID" value="PQP17033.1"/>
    <property type="molecule type" value="Genomic_DNA"/>
</dbReference>
<comment type="caution">
    <text evidence="1">The sequence shown here is derived from an EMBL/GenBank/DDBJ whole genome shotgun (WGS) entry which is preliminary data.</text>
</comment>
<evidence type="ECO:0000313" key="2">
    <source>
        <dbReference type="Proteomes" id="UP000238206"/>
    </source>
</evidence>
<dbReference type="Proteomes" id="UP000238206">
    <property type="component" value="Unassembled WGS sequence"/>
</dbReference>
<dbReference type="InterPro" id="IPR031723">
    <property type="entry name" value="DMSP_lyase"/>
</dbReference>
<reference evidence="1 2" key="1">
    <citation type="submission" date="2018-02" db="EMBL/GenBank/DDBJ databases">
        <title>Draft genome sequencing of Burkholderia cepacia Y14-15.</title>
        <authorList>
            <person name="Zheng B.-X."/>
        </authorList>
    </citation>
    <scope>NUCLEOTIDE SEQUENCE [LARGE SCALE GENOMIC DNA]</scope>
    <source>
        <strain evidence="1 2">Y14-15</strain>
    </source>
</reference>
<dbReference type="AlphaFoldDB" id="A0A2S8IQK4"/>
<evidence type="ECO:0000313" key="1">
    <source>
        <dbReference type="EMBL" id="PQP17033.1"/>
    </source>
</evidence>
<dbReference type="RefSeq" id="WP_105391463.1">
    <property type="nucleotide sequence ID" value="NZ_PUIQ01000021.1"/>
</dbReference>
<proteinExistence type="predicted"/>
<organism evidence="1 2">
    <name type="scientific">Burkholderia cepacia</name>
    <name type="common">Pseudomonas cepacia</name>
    <dbReference type="NCBI Taxonomy" id="292"/>
    <lineage>
        <taxon>Bacteria</taxon>
        <taxon>Pseudomonadati</taxon>
        <taxon>Pseudomonadota</taxon>
        <taxon>Betaproteobacteria</taxon>
        <taxon>Burkholderiales</taxon>
        <taxon>Burkholderiaceae</taxon>
        <taxon>Burkholderia</taxon>
        <taxon>Burkholderia cepacia complex</taxon>
    </lineage>
</organism>
<protein>
    <submittedName>
        <fullName evidence="1">Transcriptional regulator</fullName>
    </submittedName>
</protein>
<dbReference type="Pfam" id="PF16867">
    <property type="entry name" value="DMSP_lyase"/>
    <property type="match status" value="1"/>
</dbReference>